<dbReference type="SFLD" id="SFLDG01129">
    <property type="entry name" value="C1.5:_HAD__Beta-PGM__Phosphata"/>
    <property type="match status" value="1"/>
</dbReference>
<dbReference type="PANTHER" id="PTHR46193">
    <property type="entry name" value="6-PHOSPHOGLUCONATE PHOSPHATASE"/>
    <property type="match status" value="1"/>
</dbReference>
<dbReference type="PANTHER" id="PTHR46193:SF10">
    <property type="entry name" value="6-PHOSPHOGLUCONATE PHOSPHATASE"/>
    <property type="match status" value="1"/>
</dbReference>
<evidence type="ECO:0000256" key="4">
    <source>
        <dbReference type="ARBA" id="ARBA00022842"/>
    </source>
</evidence>
<dbReference type="InterPro" id="IPR051600">
    <property type="entry name" value="Beta-PGM-like"/>
</dbReference>
<evidence type="ECO:0000256" key="2">
    <source>
        <dbReference type="ARBA" id="ARBA00006171"/>
    </source>
</evidence>
<dbReference type="Gene3D" id="1.10.150.240">
    <property type="entry name" value="Putative phosphatase, domain 2"/>
    <property type="match status" value="1"/>
</dbReference>
<keyword evidence="6" id="KW-1185">Reference proteome</keyword>
<dbReference type="RefSeq" id="WP_024459558.1">
    <property type="nucleotide sequence ID" value="NZ_RJUK01000001.1"/>
</dbReference>
<organism evidence="5 6">
    <name type="scientific">Marinimicrobium koreense</name>
    <dbReference type="NCBI Taxonomy" id="306545"/>
    <lineage>
        <taxon>Bacteria</taxon>
        <taxon>Pseudomonadati</taxon>
        <taxon>Pseudomonadota</taxon>
        <taxon>Gammaproteobacteria</taxon>
        <taxon>Cellvibrionales</taxon>
        <taxon>Cellvibrionaceae</taxon>
        <taxon>Marinimicrobium</taxon>
    </lineage>
</organism>
<dbReference type="GO" id="GO:0003824">
    <property type="term" value="F:catalytic activity"/>
    <property type="evidence" value="ECO:0007669"/>
    <property type="project" value="UniProtKB-ARBA"/>
</dbReference>
<dbReference type="AlphaFoldDB" id="A0A3N1P3V7"/>
<evidence type="ECO:0000313" key="5">
    <source>
        <dbReference type="EMBL" id="ROQ19526.1"/>
    </source>
</evidence>
<dbReference type="EMBL" id="RJUK01000001">
    <property type="protein sequence ID" value="ROQ19526.1"/>
    <property type="molecule type" value="Genomic_DNA"/>
</dbReference>
<dbReference type="GO" id="GO:0046872">
    <property type="term" value="F:metal ion binding"/>
    <property type="evidence" value="ECO:0007669"/>
    <property type="project" value="UniProtKB-KW"/>
</dbReference>
<protein>
    <submittedName>
        <fullName evidence="5">Phosphoglycolate phosphatase</fullName>
    </submittedName>
</protein>
<name>A0A3N1P3V7_9GAMM</name>
<dbReference type="SFLD" id="SFLDS00003">
    <property type="entry name" value="Haloacid_Dehalogenase"/>
    <property type="match status" value="1"/>
</dbReference>
<sequence>MFEAVLFDCDGVLVDSEVLSTRALHRSIQSLGMNYTEAQVHQEFTGHSWPDCVKMVEQRLGKPIPDMQRFLDQNREHSEQLMRTQLETMPGIKDALERLEHPFAVVTNSRTFELQLKLKVTGLEDFFPVERRIDCQKFDVAKPDPAIYRKAAEHLGVDITRCLVIEDSVPGLTAATGAGATVWAYRPHANEQQLKDFGVDRVFHDWFEFSVPHAQA</sequence>
<gene>
    <name evidence="5" type="ORF">EDC38_0110</name>
</gene>
<dbReference type="NCBIfam" id="TIGR01509">
    <property type="entry name" value="HAD-SF-IA-v3"/>
    <property type="match status" value="1"/>
</dbReference>
<dbReference type="Gene3D" id="3.40.50.1000">
    <property type="entry name" value="HAD superfamily/HAD-like"/>
    <property type="match status" value="1"/>
</dbReference>
<dbReference type="InterPro" id="IPR023198">
    <property type="entry name" value="PGP-like_dom2"/>
</dbReference>
<dbReference type="InterPro" id="IPR006439">
    <property type="entry name" value="HAD-SF_hydro_IA"/>
</dbReference>
<reference evidence="5 6" key="1">
    <citation type="submission" date="2018-11" db="EMBL/GenBank/DDBJ databases">
        <title>Genomic Encyclopedia of Type Strains, Phase IV (KMG-IV): sequencing the most valuable type-strain genomes for metagenomic binning, comparative biology and taxonomic classification.</title>
        <authorList>
            <person name="Goeker M."/>
        </authorList>
    </citation>
    <scope>NUCLEOTIDE SEQUENCE [LARGE SCALE GENOMIC DNA]</scope>
    <source>
        <strain evidence="5 6">DSM 16974</strain>
    </source>
</reference>
<keyword evidence="3" id="KW-0479">Metal-binding</keyword>
<dbReference type="InterPro" id="IPR023214">
    <property type="entry name" value="HAD_sf"/>
</dbReference>
<dbReference type="Pfam" id="PF00702">
    <property type="entry name" value="Hydrolase"/>
    <property type="match status" value="1"/>
</dbReference>
<dbReference type="SUPFAM" id="SSF56784">
    <property type="entry name" value="HAD-like"/>
    <property type="match status" value="1"/>
</dbReference>
<comment type="cofactor">
    <cofactor evidence="1">
        <name>Mg(2+)</name>
        <dbReference type="ChEBI" id="CHEBI:18420"/>
    </cofactor>
</comment>
<accession>A0A3N1P3V7</accession>
<evidence type="ECO:0000256" key="1">
    <source>
        <dbReference type="ARBA" id="ARBA00001946"/>
    </source>
</evidence>
<dbReference type="PRINTS" id="PR00413">
    <property type="entry name" value="HADHALOGNASE"/>
</dbReference>
<proteinExistence type="inferred from homology"/>
<evidence type="ECO:0000256" key="3">
    <source>
        <dbReference type="ARBA" id="ARBA00022723"/>
    </source>
</evidence>
<dbReference type="Proteomes" id="UP000273643">
    <property type="component" value="Unassembled WGS sequence"/>
</dbReference>
<evidence type="ECO:0000313" key="6">
    <source>
        <dbReference type="Proteomes" id="UP000273643"/>
    </source>
</evidence>
<dbReference type="InterPro" id="IPR036412">
    <property type="entry name" value="HAD-like_sf"/>
</dbReference>
<comment type="caution">
    <text evidence="5">The sequence shown here is derived from an EMBL/GenBank/DDBJ whole genome shotgun (WGS) entry which is preliminary data.</text>
</comment>
<comment type="similarity">
    <text evidence="2">Belongs to the HAD-like hydrolase superfamily. CbbY/CbbZ/Gph/YieH family.</text>
</comment>
<keyword evidence="4" id="KW-0460">Magnesium</keyword>